<feature type="transmembrane region" description="Helical" evidence="2">
    <location>
        <begin position="124"/>
        <end position="148"/>
    </location>
</feature>
<dbReference type="OrthoDB" id="10038332at2759"/>
<accession>A0A814LBL5</accession>
<gene>
    <name evidence="3" type="ORF">EDS130_LOCUS17969</name>
    <name evidence="4" type="ORF">XAT740_LOCUS35464</name>
</gene>
<name>A0A814LBL5_ADIRI</name>
<organism evidence="3 6">
    <name type="scientific">Adineta ricciae</name>
    <name type="common">Rotifer</name>
    <dbReference type="NCBI Taxonomy" id="249248"/>
    <lineage>
        <taxon>Eukaryota</taxon>
        <taxon>Metazoa</taxon>
        <taxon>Spiralia</taxon>
        <taxon>Gnathifera</taxon>
        <taxon>Rotifera</taxon>
        <taxon>Eurotatoria</taxon>
        <taxon>Bdelloidea</taxon>
        <taxon>Adinetida</taxon>
        <taxon>Adinetidae</taxon>
        <taxon>Adineta</taxon>
    </lineage>
</organism>
<comment type="caution">
    <text evidence="3">The sequence shown here is derived from an EMBL/GenBank/DDBJ whole genome shotgun (WGS) entry which is preliminary data.</text>
</comment>
<dbReference type="Proteomes" id="UP000663828">
    <property type="component" value="Unassembled WGS sequence"/>
</dbReference>
<feature type="transmembrane region" description="Helical" evidence="2">
    <location>
        <begin position="309"/>
        <end position="330"/>
    </location>
</feature>
<dbReference type="EMBL" id="CAJNOR010003553">
    <property type="protein sequence ID" value="CAF1425209.1"/>
    <property type="molecule type" value="Genomic_DNA"/>
</dbReference>
<feature type="transmembrane region" description="Helical" evidence="2">
    <location>
        <begin position="269"/>
        <end position="288"/>
    </location>
</feature>
<keyword evidence="2" id="KW-0472">Membrane</keyword>
<evidence type="ECO:0000313" key="5">
    <source>
        <dbReference type="Proteomes" id="UP000663828"/>
    </source>
</evidence>
<keyword evidence="2" id="KW-1133">Transmembrane helix</keyword>
<reference evidence="3" key="1">
    <citation type="submission" date="2021-02" db="EMBL/GenBank/DDBJ databases">
        <authorList>
            <person name="Nowell W R."/>
        </authorList>
    </citation>
    <scope>NUCLEOTIDE SEQUENCE</scope>
</reference>
<evidence type="ECO:0000313" key="4">
    <source>
        <dbReference type="EMBL" id="CAF1425209.1"/>
    </source>
</evidence>
<dbReference type="Proteomes" id="UP000663852">
    <property type="component" value="Unassembled WGS sequence"/>
</dbReference>
<feature type="transmembrane region" description="Helical" evidence="2">
    <location>
        <begin position="85"/>
        <end position="104"/>
    </location>
</feature>
<dbReference type="AlphaFoldDB" id="A0A814LBL5"/>
<keyword evidence="2" id="KW-0812">Transmembrane</keyword>
<feature type="transmembrane region" description="Helical" evidence="2">
    <location>
        <begin position="350"/>
        <end position="373"/>
    </location>
</feature>
<evidence type="ECO:0000313" key="3">
    <source>
        <dbReference type="EMBL" id="CAF1062069.1"/>
    </source>
</evidence>
<keyword evidence="5" id="KW-1185">Reference proteome</keyword>
<evidence type="ECO:0000256" key="2">
    <source>
        <dbReference type="SAM" id="Phobius"/>
    </source>
</evidence>
<dbReference type="EMBL" id="CAJNOJ010000082">
    <property type="protein sequence ID" value="CAF1062069.1"/>
    <property type="molecule type" value="Genomic_DNA"/>
</dbReference>
<evidence type="ECO:0000256" key="1">
    <source>
        <dbReference type="SAM" id="MobiDB-lite"/>
    </source>
</evidence>
<feature type="transmembrane region" description="Helical" evidence="2">
    <location>
        <begin position="35"/>
        <end position="59"/>
    </location>
</feature>
<evidence type="ECO:0000313" key="6">
    <source>
        <dbReference type="Proteomes" id="UP000663852"/>
    </source>
</evidence>
<feature type="region of interest" description="Disordered" evidence="1">
    <location>
        <begin position="426"/>
        <end position="445"/>
    </location>
</feature>
<protein>
    <submittedName>
        <fullName evidence="3">Uncharacterized protein</fullName>
    </submittedName>
</protein>
<sequence>MLLHDSYFHASNRSISKNYYGTVVVSYSPLFHSTFTLIISILGLFFNLICSIKTCLVLYQYRQWKLNKSGGDSQRSKHVLAHTKYRFLFVLASSDVLLSLSSLISCLDEKYFYQAFLSRHHLCAAHILIWKFTLHFTPLLTIAILCRYHYVLNKTFQVRTPNVSTLKQLLCSDLNVLIAFVLAVAWSVDGLWLWGVANIDNYIKSSPMSTTEYIQLNETLLNDTMNRQTEGKLDEIDLFLPEQTKICYFLTNHNFEFSVRLIHLIQADFLLLFFLHSFGLLLEIILHVRLCCCMFIKKVTSAIQHERQLCLYILHMFMLITVTSLPFYFYRIRGFIFDTSANSVANDINISRTFAQILLVGICIKPSLVLLLFCPSSISFYLKYCSLGFPTNSQLVEQDEENKSLTNISPLNVQRQQQHYRYSLHVHSSQTGKHYKKSRTDSNPV</sequence>
<proteinExistence type="predicted"/>
<feature type="transmembrane region" description="Helical" evidence="2">
    <location>
        <begin position="169"/>
        <end position="188"/>
    </location>
</feature>